<feature type="domain" description="Polymerase/histidinol phosphatase N-terminal" evidence="4">
    <location>
        <begin position="11"/>
        <end position="78"/>
    </location>
</feature>
<dbReference type="Gene3D" id="1.10.150.870">
    <property type="match status" value="1"/>
</dbReference>
<dbReference type="InterPro" id="IPR011708">
    <property type="entry name" value="DNA_pol3_alpha_NTPase_dom"/>
</dbReference>
<dbReference type="InterPro" id="IPR029460">
    <property type="entry name" value="DNAPol_HHH"/>
</dbReference>
<dbReference type="InterPro" id="IPR004805">
    <property type="entry name" value="DnaE2/DnaE/PolC"/>
</dbReference>
<evidence type="ECO:0000256" key="2">
    <source>
        <dbReference type="ARBA" id="ARBA00049244"/>
    </source>
</evidence>
<dbReference type="Pfam" id="PF02811">
    <property type="entry name" value="PHP"/>
    <property type="match status" value="1"/>
</dbReference>
<dbReference type="PANTHER" id="PTHR32294">
    <property type="entry name" value="DNA POLYMERASE III SUBUNIT ALPHA"/>
    <property type="match status" value="1"/>
</dbReference>
<dbReference type="SMART" id="SM00481">
    <property type="entry name" value="POLIIIAc"/>
    <property type="match status" value="1"/>
</dbReference>
<reference evidence="5 6" key="1">
    <citation type="submission" date="2014-03" db="EMBL/GenBank/DDBJ databases">
        <title>Genomics of Bifidobacteria.</title>
        <authorList>
            <person name="Ventura M."/>
            <person name="Milani C."/>
            <person name="Lugli G.A."/>
        </authorList>
    </citation>
    <scope>NUCLEOTIDE SEQUENCE [LARGE SCALE GENOMIC DNA]</scope>
    <source>
        <strain evidence="5 6">DSM 23969</strain>
    </source>
</reference>
<dbReference type="Proteomes" id="UP000029108">
    <property type="component" value="Unassembled WGS sequence"/>
</dbReference>
<name>A0A087A033_9BIFI</name>
<dbReference type="InterPro" id="IPR003141">
    <property type="entry name" value="Pol/His_phosphatase_N"/>
</dbReference>
<dbReference type="GO" id="GO:0008408">
    <property type="term" value="F:3'-5' exonuclease activity"/>
    <property type="evidence" value="ECO:0007669"/>
    <property type="project" value="InterPro"/>
</dbReference>
<dbReference type="eggNOG" id="COG0587">
    <property type="taxonomic scope" value="Bacteria"/>
</dbReference>
<feature type="region of interest" description="Disordered" evidence="3">
    <location>
        <begin position="80"/>
        <end position="104"/>
    </location>
</feature>
<dbReference type="Gene3D" id="3.20.20.140">
    <property type="entry name" value="Metal-dependent hydrolases"/>
    <property type="match status" value="1"/>
</dbReference>
<dbReference type="STRING" id="1437608.GCA_000771645_01647"/>
<dbReference type="Pfam" id="PF14579">
    <property type="entry name" value="HHH_6"/>
    <property type="match status" value="1"/>
</dbReference>
<dbReference type="EMBL" id="JGYN01000007">
    <property type="protein sequence ID" value="KFI52133.1"/>
    <property type="molecule type" value="Genomic_DNA"/>
</dbReference>
<dbReference type="InterPro" id="IPR004013">
    <property type="entry name" value="PHP_dom"/>
</dbReference>
<feature type="compositionally biased region" description="Basic and acidic residues" evidence="3">
    <location>
        <begin position="81"/>
        <end position="94"/>
    </location>
</feature>
<dbReference type="RefSeq" id="WP_051923736.1">
    <property type="nucleotide sequence ID" value="NZ_JDUU01000031.1"/>
</dbReference>
<dbReference type="GO" id="GO:0003887">
    <property type="term" value="F:DNA-directed DNA polymerase activity"/>
    <property type="evidence" value="ECO:0007669"/>
    <property type="project" value="UniProtKB-EC"/>
</dbReference>
<dbReference type="Pfam" id="PF07733">
    <property type="entry name" value="DNA_pol3_alpha"/>
    <property type="match status" value="1"/>
</dbReference>
<dbReference type="GO" id="GO:0006260">
    <property type="term" value="P:DNA replication"/>
    <property type="evidence" value="ECO:0007669"/>
    <property type="project" value="InterPro"/>
</dbReference>
<comment type="catalytic activity">
    <reaction evidence="2">
        <text>DNA(n) + a 2'-deoxyribonucleoside 5'-triphosphate = DNA(n+1) + diphosphate</text>
        <dbReference type="Rhea" id="RHEA:22508"/>
        <dbReference type="Rhea" id="RHEA-COMP:17339"/>
        <dbReference type="Rhea" id="RHEA-COMP:17340"/>
        <dbReference type="ChEBI" id="CHEBI:33019"/>
        <dbReference type="ChEBI" id="CHEBI:61560"/>
        <dbReference type="ChEBI" id="CHEBI:173112"/>
        <dbReference type="EC" id="2.7.7.7"/>
    </reaction>
</comment>
<dbReference type="CDD" id="cd12113">
    <property type="entry name" value="PHP_PolIIIA_DnaE3"/>
    <property type="match status" value="1"/>
</dbReference>
<protein>
    <recommendedName>
        <fullName evidence="1">DNA-directed DNA polymerase</fullName>
        <ecNumber evidence="1">2.7.7.7</ecNumber>
    </recommendedName>
</protein>
<dbReference type="AlphaFoldDB" id="A0A087A033"/>
<keyword evidence="5" id="KW-0548">Nucleotidyltransferase</keyword>
<dbReference type="SUPFAM" id="SSF89550">
    <property type="entry name" value="PHP domain-like"/>
    <property type="match status" value="1"/>
</dbReference>
<evidence type="ECO:0000313" key="5">
    <source>
        <dbReference type="EMBL" id="KFI52133.1"/>
    </source>
</evidence>
<organism evidence="5 6">
    <name type="scientific">Bifidobacterium biavatii DSM 23969</name>
    <dbReference type="NCBI Taxonomy" id="1437608"/>
    <lineage>
        <taxon>Bacteria</taxon>
        <taxon>Bacillati</taxon>
        <taxon>Actinomycetota</taxon>
        <taxon>Actinomycetes</taxon>
        <taxon>Bifidobacteriales</taxon>
        <taxon>Bifidobacteriaceae</taxon>
        <taxon>Bifidobacterium</taxon>
    </lineage>
</organism>
<keyword evidence="5" id="KW-0808">Transferase</keyword>
<evidence type="ECO:0000313" key="6">
    <source>
        <dbReference type="Proteomes" id="UP000029108"/>
    </source>
</evidence>
<dbReference type="EC" id="2.7.7.7" evidence="1"/>
<comment type="caution">
    <text evidence="5">The sequence shown here is derived from an EMBL/GenBank/DDBJ whole genome shotgun (WGS) entry which is preliminary data.</text>
</comment>
<dbReference type="PANTHER" id="PTHR32294:SF0">
    <property type="entry name" value="DNA POLYMERASE III SUBUNIT ALPHA"/>
    <property type="match status" value="1"/>
</dbReference>
<dbReference type="InterPro" id="IPR016195">
    <property type="entry name" value="Pol/histidinol_Pase-like"/>
</dbReference>
<proteinExistence type="predicted"/>
<accession>A0A087A033</accession>
<evidence type="ECO:0000256" key="1">
    <source>
        <dbReference type="ARBA" id="ARBA00012417"/>
    </source>
</evidence>
<evidence type="ECO:0000256" key="3">
    <source>
        <dbReference type="SAM" id="MobiDB-lite"/>
    </source>
</evidence>
<keyword evidence="6" id="KW-1185">Reference proteome</keyword>
<gene>
    <name evidence="5" type="ORF">BBIA_1796</name>
</gene>
<evidence type="ECO:0000259" key="4">
    <source>
        <dbReference type="SMART" id="SM00481"/>
    </source>
</evidence>
<sequence>MQRVTTSKEFVHLHVHSSYSMLDGVATVDDLAQAAARLGQPALGLTDYGSVDGLMAFQEACRRHGVYPILGLEAYVTPGTDRSDPERVSWDKTSRPGRCNPDDVGGGGRFTHLTLWAETDEGLANMMEASSIANLEGKVAGYPRIDRETLASHAKGLICGSGCPSGAIQTRLRLGQFDEALREAGDLQDIFGQENFYIELMDHGLEIERRVRNDLLVLARKLDAPLVATADVHQTLPEDRTLQDVMLCISGGQKMSDPNRFRFDGDGYHLRSAEEMRALFADVPEACDNTLAVAERCFGVGLSPRASNDMPVPTIRVRSVAARSAKEELAGRVEAWLNDNYRSVPDAVRRRIDDELEAIAKQRIEDYLLALADATGQLRENGILTGPVYGADSLVAYALGITTITPLQYRLPYIEDVDTDDQPHPVTISMTTGRGGMKTVLDHLRNRYGNDHALPVAEYAQYGRYRAITAIEAAYGDRSGNGGTDLKPIISGLERLFAYRSASNDTIVLSGESLRRITSVTQIGNEPAASLDVRSCRSMGLSILQVRESWQLTVAARALRMAGATTAAWSDRNAWVHAQDTLRFLARGHTIGIPFLEGPCGRAFKEHPVDRFEDLVALMARNNATHYATVAMSAFVVRVGWVKMTYPAEFLSSLMDECAYSARRKRLVLEEICSMGYGTASVDINESMDRTMPEKNADGRTRIRMGLSTVPMVSQTMAEHIVDARRHGGAFIGFLDFLHRIPSDCLNERAIRALIEAGAFDSLNRHRPALLVDCAIEIAEERTLRIKRDQGQEPLF</sequence>